<feature type="compositionally biased region" description="Polar residues" evidence="1">
    <location>
        <begin position="49"/>
        <end position="65"/>
    </location>
</feature>
<dbReference type="Proteomes" id="UP001283361">
    <property type="component" value="Unassembled WGS sequence"/>
</dbReference>
<accession>A0AAE1DDH1</accession>
<evidence type="ECO:0000313" key="2">
    <source>
        <dbReference type="EMBL" id="KAK3765373.1"/>
    </source>
</evidence>
<sequence length="75" mass="8345">MDEELQSLLCVSKSHDTVMQELILISSKWTRPTAQDKSILGRPEEKTDANQALNSATFQESSNQIDKPKGQITPS</sequence>
<comment type="caution">
    <text evidence="2">The sequence shown here is derived from an EMBL/GenBank/DDBJ whole genome shotgun (WGS) entry which is preliminary data.</text>
</comment>
<evidence type="ECO:0000256" key="1">
    <source>
        <dbReference type="SAM" id="MobiDB-lite"/>
    </source>
</evidence>
<organism evidence="2 3">
    <name type="scientific">Elysia crispata</name>
    <name type="common">lettuce slug</name>
    <dbReference type="NCBI Taxonomy" id="231223"/>
    <lineage>
        <taxon>Eukaryota</taxon>
        <taxon>Metazoa</taxon>
        <taxon>Spiralia</taxon>
        <taxon>Lophotrochozoa</taxon>
        <taxon>Mollusca</taxon>
        <taxon>Gastropoda</taxon>
        <taxon>Heterobranchia</taxon>
        <taxon>Euthyneura</taxon>
        <taxon>Panpulmonata</taxon>
        <taxon>Sacoglossa</taxon>
        <taxon>Placobranchoidea</taxon>
        <taxon>Plakobranchidae</taxon>
        <taxon>Elysia</taxon>
    </lineage>
</organism>
<feature type="region of interest" description="Disordered" evidence="1">
    <location>
        <begin position="33"/>
        <end position="75"/>
    </location>
</feature>
<protein>
    <submittedName>
        <fullName evidence="2">Uncharacterized protein</fullName>
    </submittedName>
</protein>
<name>A0AAE1DDH1_9GAST</name>
<gene>
    <name evidence="2" type="ORF">RRG08_065129</name>
</gene>
<evidence type="ECO:0000313" key="3">
    <source>
        <dbReference type="Proteomes" id="UP001283361"/>
    </source>
</evidence>
<reference evidence="2" key="1">
    <citation type="journal article" date="2023" name="G3 (Bethesda)">
        <title>A reference genome for the long-term kleptoplast-retaining sea slug Elysia crispata morphotype clarki.</title>
        <authorList>
            <person name="Eastman K.E."/>
            <person name="Pendleton A.L."/>
            <person name="Shaikh M.A."/>
            <person name="Suttiyut T."/>
            <person name="Ogas R."/>
            <person name="Tomko P."/>
            <person name="Gavelis G."/>
            <person name="Widhalm J.R."/>
            <person name="Wisecaver J.H."/>
        </authorList>
    </citation>
    <scope>NUCLEOTIDE SEQUENCE</scope>
    <source>
        <strain evidence="2">ECLA1</strain>
    </source>
</reference>
<dbReference type="AlphaFoldDB" id="A0AAE1DDH1"/>
<dbReference type="EMBL" id="JAWDGP010004318">
    <property type="protein sequence ID" value="KAK3765373.1"/>
    <property type="molecule type" value="Genomic_DNA"/>
</dbReference>
<keyword evidence="3" id="KW-1185">Reference proteome</keyword>
<proteinExistence type="predicted"/>